<name>A0A0A9BZ76_ARUDO</name>
<reference evidence="1" key="2">
    <citation type="journal article" date="2015" name="Data Brief">
        <title>Shoot transcriptome of the giant reed, Arundo donax.</title>
        <authorList>
            <person name="Barrero R.A."/>
            <person name="Guerrero F.D."/>
            <person name="Moolhuijzen P."/>
            <person name="Goolsby J.A."/>
            <person name="Tidwell J."/>
            <person name="Bellgard S.E."/>
            <person name="Bellgard M.I."/>
        </authorList>
    </citation>
    <scope>NUCLEOTIDE SEQUENCE</scope>
    <source>
        <tissue evidence="1">Shoot tissue taken approximately 20 cm above the soil surface</tissue>
    </source>
</reference>
<sequence>MNTCFRKGVVASSSQNQKSQPPFLELAHFRYLHAGFKSLHEMNQAALALHLHITASLYANGASRYGIGDEWSSCSLPDQPLLDLTLDALELAISRARD</sequence>
<dbReference type="AlphaFoldDB" id="A0A0A9BZ76"/>
<reference evidence="1" key="1">
    <citation type="submission" date="2014-09" db="EMBL/GenBank/DDBJ databases">
        <authorList>
            <person name="Magalhaes I.L.F."/>
            <person name="Oliveira U."/>
            <person name="Santos F.R."/>
            <person name="Vidigal T.H.D.A."/>
            <person name="Brescovit A.D."/>
            <person name="Santos A.J."/>
        </authorList>
    </citation>
    <scope>NUCLEOTIDE SEQUENCE</scope>
    <source>
        <tissue evidence="1">Shoot tissue taken approximately 20 cm above the soil surface</tissue>
    </source>
</reference>
<proteinExistence type="predicted"/>
<evidence type="ECO:0000313" key="1">
    <source>
        <dbReference type="EMBL" id="JAD68586.1"/>
    </source>
</evidence>
<organism evidence="1">
    <name type="scientific">Arundo donax</name>
    <name type="common">Giant reed</name>
    <name type="synonym">Donax arundinaceus</name>
    <dbReference type="NCBI Taxonomy" id="35708"/>
    <lineage>
        <taxon>Eukaryota</taxon>
        <taxon>Viridiplantae</taxon>
        <taxon>Streptophyta</taxon>
        <taxon>Embryophyta</taxon>
        <taxon>Tracheophyta</taxon>
        <taxon>Spermatophyta</taxon>
        <taxon>Magnoliopsida</taxon>
        <taxon>Liliopsida</taxon>
        <taxon>Poales</taxon>
        <taxon>Poaceae</taxon>
        <taxon>PACMAD clade</taxon>
        <taxon>Arundinoideae</taxon>
        <taxon>Arundineae</taxon>
        <taxon>Arundo</taxon>
    </lineage>
</organism>
<protein>
    <submittedName>
        <fullName evidence="1">Uncharacterized protein</fullName>
    </submittedName>
</protein>
<accession>A0A0A9BZ76</accession>
<dbReference type="EMBL" id="GBRH01229309">
    <property type="protein sequence ID" value="JAD68586.1"/>
    <property type="molecule type" value="Transcribed_RNA"/>
</dbReference>